<feature type="binding site" evidence="3">
    <location>
        <position position="245"/>
    </location>
    <ligand>
        <name>ATP</name>
        <dbReference type="ChEBI" id="CHEBI:30616"/>
    </ligand>
</feature>
<evidence type="ECO:0000313" key="6">
    <source>
        <dbReference type="Proteomes" id="UP001285441"/>
    </source>
</evidence>
<dbReference type="Proteomes" id="UP001285441">
    <property type="component" value="Unassembled WGS sequence"/>
</dbReference>
<dbReference type="GO" id="GO:0005737">
    <property type="term" value="C:cytoplasm"/>
    <property type="evidence" value="ECO:0007669"/>
    <property type="project" value="TreeGrafter"/>
</dbReference>
<evidence type="ECO:0000256" key="1">
    <source>
        <dbReference type="ARBA" id="ARBA00022614"/>
    </source>
</evidence>
<dbReference type="InterPro" id="IPR050216">
    <property type="entry name" value="LRR_domain-containing"/>
</dbReference>
<dbReference type="AlphaFoldDB" id="A0AAE0U979"/>
<dbReference type="Pfam" id="PF07714">
    <property type="entry name" value="PK_Tyr_Ser-Thr"/>
    <property type="match status" value="1"/>
</dbReference>
<dbReference type="GO" id="GO:0005524">
    <property type="term" value="F:ATP binding"/>
    <property type="evidence" value="ECO:0007669"/>
    <property type="project" value="UniProtKB-UniRule"/>
</dbReference>
<accession>A0AAE0U979</accession>
<dbReference type="Gene3D" id="1.10.510.10">
    <property type="entry name" value="Transferase(Phosphotransferase) domain 1"/>
    <property type="match status" value="1"/>
</dbReference>
<comment type="caution">
    <text evidence="5">The sequence shown here is derived from an EMBL/GenBank/DDBJ whole genome shotgun (WGS) entry which is preliminary data.</text>
</comment>
<dbReference type="PROSITE" id="PS00107">
    <property type="entry name" value="PROTEIN_KINASE_ATP"/>
    <property type="match status" value="1"/>
</dbReference>
<reference evidence="5" key="1">
    <citation type="journal article" date="2023" name="Mol. Phylogenet. Evol.">
        <title>Genome-scale phylogeny and comparative genomics of the fungal order Sordariales.</title>
        <authorList>
            <person name="Hensen N."/>
            <person name="Bonometti L."/>
            <person name="Westerberg I."/>
            <person name="Brannstrom I.O."/>
            <person name="Guillou S."/>
            <person name="Cros-Aarteil S."/>
            <person name="Calhoun S."/>
            <person name="Haridas S."/>
            <person name="Kuo A."/>
            <person name="Mondo S."/>
            <person name="Pangilinan J."/>
            <person name="Riley R."/>
            <person name="LaButti K."/>
            <person name="Andreopoulos B."/>
            <person name="Lipzen A."/>
            <person name="Chen C."/>
            <person name="Yan M."/>
            <person name="Daum C."/>
            <person name="Ng V."/>
            <person name="Clum A."/>
            <person name="Steindorff A."/>
            <person name="Ohm R.A."/>
            <person name="Martin F."/>
            <person name="Silar P."/>
            <person name="Natvig D.O."/>
            <person name="Lalanne C."/>
            <person name="Gautier V."/>
            <person name="Ament-Velasquez S.L."/>
            <person name="Kruys A."/>
            <person name="Hutchinson M.I."/>
            <person name="Powell A.J."/>
            <person name="Barry K."/>
            <person name="Miller A.N."/>
            <person name="Grigoriev I.V."/>
            <person name="Debuchy R."/>
            <person name="Gladieux P."/>
            <person name="Hiltunen Thoren M."/>
            <person name="Johannesson H."/>
        </authorList>
    </citation>
    <scope>NUCLEOTIDE SEQUENCE</scope>
    <source>
        <strain evidence="5">CBS 232.78</strain>
    </source>
</reference>
<keyword evidence="2" id="KW-0677">Repeat</keyword>
<dbReference type="InterPro" id="IPR032675">
    <property type="entry name" value="LRR_dom_sf"/>
</dbReference>
<dbReference type="Gene3D" id="3.30.200.20">
    <property type="entry name" value="Phosphorylase Kinase, domain 1"/>
    <property type="match status" value="1"/>
</dbReference>
<dbReference type="GO" id="GO:0004672">
    <property type="term" value="F:protein kinase activity"/>
    <property type="evidence" value="ECO:0007669"/>
    <property type="project" value="InterPro"/>
</dbReference>
<feature type="domain" description="Protein kinase" evidence="4">
    <location>
        <begin position="213"/>
        <end position="460"/>
    </location>
</feature>
<dbReference type="PANTHER" id="PTHR48051:SF1">
    <property type="entry name" value="RAS SUPPRESSOR PROTEIN 1"/>
    <property type="match status" value="1"/>
</dbReference>
<dbReference type="EMBL" id="JAULSW010000001">
    <property type="protein sequence ID" value="KAK3395230.1"/>
    <property type="molecule type" value="Genomic_DNA"/>
</dbReference>
<proteinExistence type="predicted"/>
<keyword evidence="6" id="KW-1185">Reference proteome</keyword>
<name>A0AAE0U979_9PEZI</name>
<organism evidence="5 6">
    <name type="scientific">Podospora didyma</name>
    <dbReference type="NCBI Taxonomy" id="330526"/>
    <lineage>
        <taxon>Eukaryota</taxon>
        <taxon>Fungi</taxon>
        <taxon>Dikarya</taxon>
        <taxon>Ascomycota</taxon>
        <taxon>Pezizomycotina</taxon>
        <taxon>Sordariomycetes</taxon>
        <taxon>Sordariomycetidae</taxon>
        <taxon>Sordariales</taxon>
        <taxon>Podosporaceae</taxon>
        <taxon>Podospora</taxon>
    </lineage>
</organism>
<gene>
    <name evidence="5" type="ORF">B0H63DRAFT_462860</name>
</gene>
<dbReference type="InterPro" id="IPR011009">
    <property type="entry name" value="Kinase-like_dom_sf"/>
</dbReference>
<evidence type="ECO:0000256" key="2">
    <source>
        <dbReference type="ARBA" id="ARBA00022737"/>
    </source>
</evidence>
<dbReference type="InterPro" id="IPR017441">
    <property type="entry name" value="Protein_kinase_ATP_BS"/>
</dbReference>
<sequence>MHDLHILQDGGYKDAGLVKLKLTCPLATFPLEILALGDTLEQLDLSGTGLSSLPADIGSALPHLKIAFFSNCKFTVFPKELAACPALEMVAFRSNGMEDIPEDAFPPRLRWLILTDNRVSALSASIGQCARLQKCMLAGNRLRNLPDEMAQCTKLALLRLSANRIETLPSWLFSLPELAFLSFASNLCVSSLAVNGTGTKMALGLAEIAWDDLEVQHTLGRGASGVISQGLWKQSPDYAEEVAIKVFHGALTSDGTPADEMAACLAAGAHESLITISGRIHGHPEGEVGIVMQLIPPYYAVLGQPPSLESCTRDCFPGEASLSATEALAMLTGIAGAAAHLHARGIAHGDLYAHNILASADDAHAMLGDFGAATIYKGRDYEMEKLEVLAFAHLVDDLLDILKADDEAEGAAELRQGLQDLQARCAVRHVEARPTFDEIVEELEGMAGWRGMMRIPTIPN</sequence>
<dbReference type="PANTHER" id="PTHR48051">
    <property type="match status" value="1"/>
</dbReference>
<keyword evidence="3" id="KW-0547">Nucleotide-binding</keyword>
<keyword evidence="1" id="KW-0433">Leucine-rich repeat</keyword>
<dbReference type="InterPro" id="IPR000719">
    <property type="entry name" value="Prot_kinase_dom"/>
</dbReference>
<reference evidence="5" key="2">
    <citation type="submission" date="2023-06" db="EMBL/GenBank/DDBJ databases">
        <authorList>
            <consortium name="Lawrence Berkeley National Laboratory"/>
            <person name="Haridas S."/>
            <person name="Hensen N."/>
            <person name="Bonometti L."/>
            <person name="Westerberg I."/>
            <person name="Brannstrom I.O."/>
            <person name="Guillou S."/>
            <person name="Cros-Aarteil S."/>
            <person name="Calhoun S."/>
            <person name="Kuo A."/>
            <person name="Mondo S."/>
            <person name="Pangilinan J."/>
            <person name="Riley R."/>
            <person name="LaButti K."/>
            <person name="Andreopoulos B."/>
            <person name="Lipzen A."/>
            <person name="Chen C."/>
            <person name="Yanf M."/>
            <person name="Daum C."/>
            <person name="Ng V."/>
            <person name="Clum A."/>
            <person name="Steindorff A."/>
            <person name="Ohm R."/>
            <person name="Martin F."/>
            <person name="Silar P."/>
            <person name="Natvig D."/>
            <person name="Lalanne C."/>
            <person name="Gautier V."/>
            <person name="Ament-velasquez S.L."/>
            <person name="Kruys A."/>
            <person name="Hutchinson M.I."/>
            <person name="Powell A.J."/>
            <person name="Barry K."/>
            <person name="Miller A.N."/>
            <person name="Grigoriev I.V."/>
            <person name="Debuchy R."/>
            <person name="Gladieux P."/>
            <person name="Thoren M.H."/>
            <person name="Johannesson H."/>
        </authorList>
    </citation>
    <scope>NUCLEOTIDE SEQUENCE</scope>
    <source>
        <strain evidence="5">CBS 232.78</strain>
    </source>
</reference>
<evidence type="ECO:0000256" key="3">
    <source>
        <dbReference type="PROSITE-ProRule" id="PRU10141"/>
    </source>
</evidence>
<dbReference type="Gene3D" id="3.80.10.10">
    <property type="entry name" value="Ribonuclease Inhibitor"/>
    <property type="match status" value="1"/>
</dbReference>
<dbReference type="PROSITE" id="PS50011">
    <property type="entry name" value="PROTEIN_KINASE_DOM"/>
    <property type="match status" value="1"/>
</dbReference>
<evidence type="ECO:0000313" key="5">
    <source>
        <dbReference type="EMBL" id="KAK3395230.1"/>
    </source>
</evidence>
<dbReference type="SUPFAM" id="SSF56112">
    <property type="entry name" value="Protein kinase-like (PK-like)"/>
    <property type="match status" value="1"/>
</dbReference>
<keyword evidence="3" id="KW-0067">ATP-binding</keyword>
<evidence type="ECO:0000259" key="4">
    <source>
        <dbReference type="PROSITE" id="PS50011"/>
    </source>
</evidence>
<dbReference type="InterPro" id="IPR001245">
    <property type="entry name" value="Ser-Thr/Tyr_kinase_cat_dom"/>
</dbReference>
<protein>
    <recommendedName>
        <fullName evidence="4">Protein kinase domain-containing protein</fullName>
    </recommendedName>
</protein>
<dbReference type="SUPFAM" id="SSF52058">
    <property type="entry name" value="L domain-like"/>
    <property type="match status" value="1"/>
</dbReference>